<evidence type="ECO:0000259" key="7">
    <source>
        <dbReference type="Pfam" id="PF00482"/>
    </source>
</evidence>
<feature type="transmembrane region" description="Helical" evidence="6">
    <location>
        <begin position="262"/>
        <end position="281"/>
    </location>
</feature>
<evidence type="ECO:0000256" key="2">
    <source>
        <dbReference type="ARBA" id="ARBA00022475"/>
    </source>
</evidence>
<dbReference type="Gene3D" id="1.20.81.30">
    <property type="entry name" value="Type II secretion system (T2SS), domain F"/>
    <property type="match status" value="1"/>
</dbReference>
<evidence type="ECO:0000256" key="6">
    <source>
        <dbReference type="SAM" id="Phobius"/>
    </source>
</evidence>
<organism evidence="8 9">
    <name type="scientific">Anatilimnocola aggregata</name>
    <dbReference type="NCBI Taxonomy" id="2528021"/>
    <lineage>
        <taxon>Bacteria</taxon>
        <taxon>Pseudomonadati</taxon>
        <taxon>Planctomycetota</taxon>
        <taxon>Planctomycetia</taxon>
        <taxon>Pirellulales</taxon>
        <taxon>Pirellulaceae</taxon>
        <taxon>Anatilimnocola</taxon>
    </lineage>
</organism>
<protein>
    <submittedName>
        <fullName evidence="8">Bacterial type II secretion system protein F domain protein</fullName>
    </submittedName>
</protein>
<dbReference type="InterPro" id="IPR018076">
    <property type="entry name" value="T2SS_GspF_dom"/>
</dbReference>
<keyword evidence="5 6" id="KW-0472">Membrane</keyword>
<dbReference type="Proteomes" id="UP000315017">
    <property type="component" value="Chromosome"/>
</dbReference>
<evidence type="ECO:0000256" key="1">
    <source>
        <dbReference type="ARBA" id="ARBA00004651"/>
    </source>
</evidence>
<proteinExistence type="predicted"/>
<dbReference type="GO" id="GO:0005886">
    <property type="term" value="C:plasma membrane"/>
    <property type="evidence" value="ECO:0007669"/>
    <property type="project" value="UniProtKB-SubCell"/>
</dbReference>
<sequence length="318" mass="35326">MNSLFVAGLTFVSVAMCVVGVVMLVIDLCFRNQNRIRQRMQEEFGDVMQQRAKKSPLFKDLLMTEPDEQLTVGNLMTQLQTLLDQAGLPWTAPMLLLSMCIGPVVAALLTAAITRNWLLTAIAAACMLPLPWLYVWRTRECRRAKLCAQLPDAFDVMSRALRAGQSVPGAFQVIVSDFPSPIKDEFAFCYEQQHLGIAQEVALRDLARRTGVMELQIFVVAMVVHLRVGGNLSELLTKLSSILRKRAQIQGRVKALTGEGRLQAVVLIALPALVFAALYLLNREYAQILLDRPWILAGCVGSQSLGAICIQRLLQIDF</sequence>
<name>A0A517YN36_9BACT</name>
<dbReference type="KEGG" id="aagg:ETAA8_68060"/>
<accession>A0A517YN36</accession>
<keyword evidence="9" id="KW-1185">Reference proteome</keyword>
<feature type="transmembrane region" description="Helical" evidence="6">
    <location>
        <begin position="6"/>
        <end position="30"/>
    </location>
</feature>
<dbReference type="AlphaFoldDB" id="A0A517YN36"/>
<keyword evidence="4 6" id="KW-1133">Transmembrane helix</keyword>
<evidence type="ECO:0000313" key="8">
    <source>
        <dbReference type="EMBL" id="QDU31646.1"/>
    </source>
</evidence>
<dbReference type="OrthoDB" id="9803381at2"/>
<keyword evidence="2" id="KW-1003">Cell membrane</keyword>
<gene>
    <name evidence="8" type="ORF">ETAA8_68060</name>
</gene>
<feature type="transmembrane region" description="Helical" evidence="6">
    <location>
        <begin position="90"/>
        <end position="111"/>
    </location>
</feature>
<evidence type="ECO:0000256" key="4">
    <source>
        <dbReference type="ARBA" id="ARBA00022989"/>
    </source>
</evidence>
<dbReference type="EMBL" id="CP036274">
    <property type="protein sequence ID" value="QDU31646.1"/>
    <property type="molecule type" value="Genomic_DNA"/>
</dbReference>
<dbReference type="RefSeq" id="WP_145099124.1">
    <property type="nucleotide sequence ID" value="NZ_CP036274.1"/>
</dbReference>
<dbReference type="PANTHER" id="PTHR35007:SF1">
    <property type="entry name" value="PILUS ASSEMBLY PROTEIN"/>
    <property type="match status" value="1"/>
</dbReference>
<evidence type="ECO:0000256" key="5">
    <source>
        <dbReference type="ARBA" id="ARBA00023136"/>
    </source>
</evidence>
<dbReference type="InterPro" id="IPR042094">
    <property type="entry name" value="T2SS_GspF_sf"/>
</dbReference>
<evidence type="ECO:0000313" key="9">
    <source>
        <dbReference type="Proteomes" id="UP000315017"/>
    </source>
</evidence>
<dbReference type="PANTHER" id="PTHR35007">
    <property type="entry name" value="INTEGRAL MEMBRANE PROTEIN-RELATED"/>
    <property type="match status" value="1"/>
</dbReference>
<comment type="subcellular location">
    <subcellularLocation>
        <location evidence="1">Cell membrane</location>
        <topology evidence="1">Multi-pass membrane protein</topology>
    </subcellularLocation>
</comment>
<dbReference type="Pfam" id="PF00482">
    <property type="entry name" value="T2SSF"/>
    <property type="match status" value="1"/>
</dbReference>
<keyword evidence="3 6" id="KW-0812">Transmembrane</keyword>
<feature type="domain" description="Type II secretion system protein GspF" evidence="7">
    <location>
        <begin position="154"/>
        <end position="278"/>
    </location>
</feature>
<feature type="transmembrane region" description="Helical" evidence="6">
    <location>
        <begin position="117"/>
        <end position="136"/>
    </location>
</feature>
<reference evidence="8 9" key="1">
    <citation type="submission" date="2019-02" db="EMBL/GenBank/DDBJ databases">
        <title>Deep-cultivation of Planctomycetes and their phenomic and genomic characterization uncovers novel biology.</title>
        <authorList>
            <person name="Wiegand S."/>
            <person name="Jogler M."/>
            <person name="Boedeker C."/>
            <person name="Pinto D."/>
            <person name="Vollmers J."/>
            <person name="Rivas-Marin E."/>
            <person name="Kohn T."/>
            <person name="Peeters S.H."/>
            <person name="Heuer A."/>
            <person name="Rast P."/>
            <person name="Oberbeckmann S."/>
            <person name="Bunk B."/>
            <person name="Jeske O."/>
            <person name="Meyerdierks A."/>
            <person name="Storesund J.E."/>
            <person name="Kallscheuer N."/>
            <person name="Luecker S."/>
            <person name="Lage O.M."/>
            <person name="Pohl T."/>
            <person name="Merkel B.J."/>
            <person name="Hornburger P."/>
            <person name="Mueller R.-W."/>
            <person name="Bruemmer F."/>
            <person name="Labrenz M."/>
            <person name="Spormann A.M."/>
            <person name="Op den Camp H."/>
            <person name="Overmann J."/>
            <person name="Amann R."/>
            <person name="Jetten M.S.M."/>
            <person name="Mascher T."/>
            <person name="Medema M.H."/>
            <person name="Devos D.P."/>
            <person name="Kaster A.-K."/>
            <person name="Ovreas L."/>
            <person name="Rohde M."/>
            <person name="Galperin M.Y."/>
            <person name="Jogler C."/>
        </authorList>
    </citation>
    <scope>NUCLEOTIDE SEQUENCE [LARGE SCALE GENOMIC DNA]</scope>
    <source>
        <strain evidence="8 9">ETA_A8</strain>
    </source>
</reference>
<evidence type="ECO:0000256" key="3">
    <source>
        <dbReference type="ARBA" id="ARBA00022692"/>
    </source>
</evidence>